<dbReference type="AlphaFoldDB" id="A0A2T5YEW8"/>
<comment type="caution">
    <text evidence="1">The sequence shown here is derived from an EMBL/GenBank/DDBJ whole genome shotgun (WGS) entry which is preliminary data.</text>
</comment>
<evidence type="ECO:0000313" key="2">
    <source>
        <dbReference type="Proteomes" id="UP000244225"/>
    </source>
</evidence>
<organism evidence="1 2">
    <name type="scientific">Pontibacter mucosus</name>
    <dbReference type="NCBI Taxonomy" id="1649266"/>
    <lineage>
        <taxon>Bacteria</taxon>
        <taxon>Pseudomonadati</taxon>
        <taxon>Bacteroidota</taxon>
        <taxon>Cytophagia</taxon>
        <taxon>Cytophagales</taxon>
        <taxon>Hymenobacteraceae</taxon>
        <taxon>Pontibacter</taxon>
    </lineage>
</organism>
<name>A0A2T5YEW8_9BACT</name>
<keyword evidence="2" id="KW-1185">Reference proteome</keyword>
<dbReference type="Proteomes" id="UP000244225">
    <property type="component" value="Unassembled WGS sequence"/>
</dbReference>
<accession>A0A2T5YEW8</accession>
<dbReference type="EMBL" id="QBKI01000008">
    <property type="protein sequence ID" value="PTX15258.1"/>
    <property type="molecule type" value="Genomic_DNA"/>
</dbReference>
<gene>
    <name evidence="1" type="ORF">C8N40_108150</name>
</gene>
<proteinExistence type="predicted"/>
<sequence length="39" mass="4310">MGLGTKYKPTAPFGSGYKAKTNLPHLKLIEGTLQWHVII</sequence>
<evidence type="ECO:0000313" key="1">
    <source>
        <dbReference type="EMBL" id="PTX15258.1"/>
    </source>
</evidence>
<protein>
    <submittedName>
        <fullName evidence="1">Uncharacterized protein</fullName>
    </submittedName>
</protein>
<reference evidence="1 2" key="1">
    <citation type="submission" date="2018-04" db="EMBL/GenBank/DDBJ databases">
        <title>Genomic Encyclopedia of Archaeal and Bacterial Type Strains, Phase II (KMG-II): from individual species to whole genera.</title>
        <authorList>
            <person name="Goeker M."/>
        </authorList>
    </citation>
    <scope>NUCLEOTIDE SEQUENCE [LARGE SCALE GENOMIC DNA]</scope>
    <source>
        <strain evidence="1 2">DSM 100162</strain>
    </source>
</reference>